<dbReference type="InterPro" id="IPR015876">
    <property type="entry name" value="Acyl-CoA_DS"/>
</dbReference>
<dbReference type="InterPro" id="IPR005804">
    <property type="entry name" value="FA_desaturase_dom"/>
</dbReference>
<keyword evidence="9" id="KW-0443">Lipid metabolism</keyword>
<comment type="subcellular location">
    <subcellularLocation>
        <location evidence="1">Membrane</location>
        <topology evidence="1">Multi-pass membrane protein</topology>
    </subcellularLocation>
</comment>
<sequence>MGDHDSNLDFIVQNEKSREFDLEEVVNKDVSTNDKFYHRLVIPNLLYLFALHVGAVIGIYQLLVNAKILTIIWAGFMVFCTLEAVTLGAHRYYSHKSFKATTSLRLAMIIFQTAAGQNSMFTWARDHRLHHKYSDTDADPHNSTRGFFFSHVGWLMFKKHPLVKEKTKCIDVSDLLDDKILMFQYKYYVPFYILVGFLCPTYLPVFCWNENWWTSFYVAYCLRYVIVLNVTWSVNSVAHMFGTKPYDKRIASVESNLVSFLTGGDGWHNYHHSFPGDWRAGEFSQRDGINTKFLQTLANYGFAYDLRTVSDSVVEGRIKKHGDGTHSVMNQGCKIID</sequence>
<dbReference type="RefSeq" id="XP_015524567.2">
    <property type="nucleotide sequence ID" value="XM_015669081.2"/>
</dbReference>
<dbReference type="AlphaFoldDB" id="A0A6J0CD76"/>
<evidence type="ECO:0000313" key="15">
    <source>
        <dbReference type="Proteomes" id="UP000829291"/>
    </source>
</evidence>
<dbReference type="KEGG" id="nlo:107227822"/>
<keyword evidence="10 13" id="KW-0472">Membrane</keyword>
<dbReference type="PRINTS" id="PR00075">
    <property type="entry name" value="FACDDSATRASE"/>
</dbReference>
<evidence type="ECO:0000256" key="3">
    <source>
        <dbReference type="ARBA" id="ARBA00022516"/>
    </source>
</evidence>
<dbReference type="OrthoDB" id="10260134at2759"/>
<evidence type="ECO:0000256" key="12">
    <source>
        <dbReference type="RuleBase" id="RU000581"/>
    </source>
</evidence>
<evidence type="ECO:0000256" key="13">
    <source>
        <dbReference type="SAM" id="Phobius"/>
    </source>
</evidence>
<protein>
    <submittedName>
        <fullName evidence="16">Acyl-CoA Delta-9 desaturase</fullName>
    </submittedName>
</protein>
<evidence type="ECO:0000256" key="8">
    <source>
        <dbReference type="ARBA" id="ARBA00023004"/>
    </source>
</evidence>
<evidence type="ECO:0000259" key="14">
    <source>
        <dbReference type="Pfam" id="PF00487"/>
    </source>
</evidence>
<feature type="transmembrane region" description="Helical" evidence="13">
    <location>
        <begin position="45"/>
        <end position="64"/>
    </location>
</feature>
<dbReference type="GeneID" id="107227822"/>
<evidence type="ECO:0000256" key="4">
    <source>
        <dbReference type="ARBA" id="ARBA00022692"/>
    </source>
</evidence>
<feature type="transmembrane region" description="Helical" evidence="13">
    <location>
        <begin position="217"/>
        <end position="238"/>
    </location>
</feature>
<comment type="similarity">
    <text evidence="2 12">Belongs to the fatty acid desaturase type 1 family.</text>
</comment>
<evidence type="ECO:0000256" key="9">
    <source>
        <dbReference type="ARBA" id="ARBA00023098"/>
    </source>
</evidence>
<feature type="transmembrane region" description="Helical" evidence="13">
    <location>
        <begin position="70"/>
        <end position="89"/>
    </location>
</feature>
<keyword evidence="5" id="KW-0276">Fatty acid metabolism</keyword>
<dbReference type="InParanoid" id="A0A6J0CD76"/>
<keyword evidence="8" id="KW-0408">Iron</keyword>
<evidence type="ECO:0000256" key="6">
    <source>
        <dbReference type="ARBA" id="ARBA00022989"/>
    </source>
</evidence>
<dbReference type="CDD" id="cd03505">
    <property type="entry name" value="Delta9-FADS-like"/>
    <property type="match status" value="1"/>
</dbReference>
<organism evidence="16">
    <name type="scientific">Neodiprion lecontei</name>
    <name type="common">Redheaded pine sawfly</name>
    <dbReference type="NCBI Taxonomy" id="441921"/>
    <lineage>
        <taxon>Eukaryota</taxon>
        <taxon>Metazoa</taxon>
        <taxon>Ecdysozoa</taxon>
        <taxon>Arthropoda</taxon>
        <taxon>Hexapoda</taxon>
        <taxon>Insecta</taxon>
        <taxon>Pterygota</taxon>
        <taxon>Neoptera</taxon>
        <taxon>Endopterygota</taxon>
        <taxon>Hymenoptera</taxon>
        <taxon>Tenthredinoidea</taxon>
        <taxon>Diprionidae</taxon>
        <taxon>Diprioninae</taxon>
        <taxon>Neodiprion</taxon>
    </lineage>
</organism>
<feature type="domain" description="Fatty acid desaturase" evidence="14">
    <location>
        <begin position="73"/>
        <end position="276"/>
    </location>
</feature>
<gene>
    <name evidence="16" type="primary">LOC107227822</name>
</gene>
<accession>A0A6J0CD76</accession>
<dbReference type="GO" id="GO:0004768">
    <property type="term" value="F:stearoyl-CoA 9-desaturase activity"/>
    <property type="evidence" value="ECO:0007669"/>
    <property type="project" value="TreeGrafter"/>
</dbReference>
<feature type="transmembrane region" description="Helical" evidence="13">
    <location>
        <begin position="187"/>
        <end position="205"/>
    </location>
</feature>
<dbReference type="Pfam" id="PF00487">
    <property type="entry name" value="FA_desaturase"/>
    <property type="match status" value="1"/>
</dbReference>
<keyword evidence="6 13" id="KW-1133">Transmembrane helix</keyword>
<dbReference type="GO" id="GO:0005789">
    <property type="term" value="C:endoplasmic reticulum membrane"/>
    <property type="evidence" value="ECO:0007669"/>
    <property type="project" value="TreeGrafter"/>
</dbReference>
<dbReference type="GO" id="GO:0005506">
    <property type="term" value="F:iron ion binding"/>
    <property type="evidence" value="ECO:0007669"/>
    <property type="project" value="TreeGrafter"/>
</dbReference>
<evidence type="ECO:0000256" key="7">
    <source>
        <dbReference type="ARBA" id="ARBA00023002"/>
    </source>
</evidence>
<evidence type="ECO:0000256" key="5">
    <source>
        <dbReference type="ARBA" id="ARBA00022832"/>
    </source>
</evidence>
<name>A0A6J0CD76_NEOLC</name>
<keyword evidence="15" id="KW-1185">Reference proteome</keyword>
<dbReference type="Proteomes" id="UP000829291">
    <property type="component" value="Chromosome 2"/>
</dbReference>
<dbReference type="PANTHER" id="PTHR11351">
    <property type="entry name" value="ACYL-COA DESATURASE"/>
    <property type="match status" value="1"/>
</dbReference>
<proteinExistence type="inferred from homology"/>
<evidence type="ECO:0000313" key="16">
    <source>
        <dbReference type="RefSeq" id="XP_015524567.2"/>
    </source>
</evidence>
<reference evidence="16" key="1">
    <citation type="submission" date="2025-08" db="UniProtKB">
        <authorList>
            <consortium name="RefSeq"/>
        </authorList>
    </citation>
    <scope>IDENTIFICATION</scope>
    <source>
        <tissue evidence="16">Thorax and Abdomen</tissue>
    </source>
</reference>
<evidence type="ECO:0000256" key="10">
    <source>
        <dbReference type="ARBA" id="ARBA00023136"/>
    </source>
</evidence>
<comment type="domain">
    <text evidence="12">The histidine box domains are involved in binding the catalytic metal ions.</text>
</comment>
<keyword evidence="4 12" id="KW-0812">Transmembrane</keyword>
<dbReference type="PANTHER" id="PTHR11351:SF92">
    <property type="entry name" value="ACYL-COA DESATURASE 2-LIKE PROTEIN"/>
    <property type="match status" value="1"/>
</dbReference>
<keyword evidence="3 12" id="KW-0444">Lipid biosynthesis</keyword>
<evidence type="ECO:0000256" key="1">
    <source>
        <dbReference type="ARBA" id="ARBA00004141"/>
    </source>
</evidence>
<comment type="cofactor">
    <cofactor evidence="12">
        <name>Fe(2+)</name>
        <dbReference type="ChEBI" id="CHEBI:29033"/>
    </cofactor>
</comment>
<keyword evidence="7 12" id="KW-0560">Oxidoreductase</keyword>
<evidence type="ECO:0000256" key="11">
    <source>
        <dbReference type="ARBA" id="ARBA00023160"/>
    </source>
</evidence>
<evidence type="ECO:0000256" key="2">
    <source>
        <dbReference type="ARBA" id="ARBA00009295"/>
    </source>
</evidence>
<dbReference type="GO" id="GO:0006636">
    <property type="term" value="P:unsaturated fatty acid biosynthetic process"/>
    <property type="evidence" value="ECO:0007669"/>
    <property type="project" value="TreeGrafter"/>
</dbReference>
<keyword evidence="11 12" id="KW-0275">Fatty acid biosynthesis</keyword>